<dbReference type="GO" id="GO:0016208">
    <property type="term" value="F:AMP binding"/>
    <property type="evidence" value="ECO:0007669"/>
    <property type="project" value="TreeGrafter"/>
</dbReference>
<dbReference type="InterPro" id="IPR012828">
    <property type="entry name" value="PFKA_ATP_prok"/>
</dbReference>
<dbReference type="InterPro" id="IPR012003">
    <property type="entry name" value="ATP_PFK_prok-type"/>
</dbReference>
<evidence type="ECO:0000313" key="18">
    <source>
        <dbReference type="Proteomes" id="UP000216943"/>
    </source>
</evidence>
<evidence type="ECO:0000256" key="14">
    <source>
        <dbReference type="ARBA" id="ARBA00048070"/>
    </source>
</evidence>
<protein>
    <recommendedName>
        <fullName evidence="15">ATP-dependent 6-phosphofructokinase</fullName>
        <shortName evidence="15">ATP-PFK</shortName>
        <shortName evidence="15">Phosphofructokinase</shortName>
        <ecNumber evidence="15">2.7.1.11</ecNumber>
    </recommendedName>
    <alternativeName>
        <fullName evidence="15">Phosphohexokinase</fullName>
    </alternativeName>
</protein>
<dbReference type="InterPro" id="IPR000023">
    <property type="entry name" value="Phosphofructokinase_dom"/>
</dbReference>
<evidence type="ECO:0000256" key="13">
    <source>
        <dbReference type="ARBA" id="ARBA00023152"/>
    </source>
</evidence>
<feature type="binding site" description="in other chain" evidence="15">
    <location>
        <begin position="171"/>
        <end position="173"/>
    </location>
    <ligand>
        <name>substrate</name>
        <note>ligand shared between dimeric partners</note>
    </ligand>
</feature>
<comment type="function">
    <text evidence="2 15">Catalyzes the phosphorylation of D-fructose 6-phosphate to fructose 1,6-bisphosphate by ATP, the first committing step of glycolysis.</text>
</comment>
<name>A0A269TKD3_9BACT</name>
<comment type="subunit">
    <text evidence="15">Homotetramer.</text>
</comment>
<dbReference type="Proteomes" id="UP000216943">
    <property type="component" value="Unassembled WGS sequence"/>
</dbReference>
<gene>
    <name evidence="15 17" type="primary">pfkA</name>
    <name evidence="17" type="ORF">CJJ23_00045</name>
</gene>
<keyword evidence="12 15" id="KW-0460">Magnesium</keyword>
<organism evidence="17 18">
    <name type="scientific">Mycoplasmopsis agassizii</name>
    <dbReference type="NCBI Taxonomy" id="33922"/>
    <lineage>
        <taxon>Bacteria</taxon>
        <taxon>Bacillati</taxon>
        <taxon>Mycoplasmatota</taxon>
        <taxon>Mycoplasmoidales</taxon>
        <taxon>Metamycoplasmataceae</taxon>
        <taxon>Mycoplasmopsis</taxon>
    </lineage>
</organism>
<comment type="caution">
    <text evidence="17">The sequence shown here is derived from an EMBL/GenBank/DDBJ whole genome shotgun (WGS) entry which is preliminary data.</text>
</comment>
<keyword evidence="11 15" id="KW-0067">ATP-binding</keyword>
<accession>A0A269TKD3</accession>
<dbReference type="NCBIfam" id="NF002872">
    <property type="entry name" value="PRK03202.1"/>
    <property type="match status" value="1"/>
</dbReference>
<comment type="similarity">
    <text evidence="15">Belongs to the phosphofructokinase type A (PFKA) family. ATP-dependent PFK group I subfamily. Prokaryotic clade 'B1' sub-subfamily.</text>
</comment>
<evidence type="ECO:0000256" key="4">
    <source>
        <dbReference type="ARBA" id="ARBA00004679"/>
    </source>
</evidence>
<feature type="binding site" description="in other chain" evidence="15">
    <location>
        <begin position="187"/>
        <end position="189"/>
    </location>
    <ligand>
        <name>ADP</name>
        <dbReference type="ChEBI" id="CHEBI:456216"/>
        <note>allosteric activator; ligand shared between dimeric partners</note>
    </ligand>
</feature>
<dbReference type="GO" id="GO:0070095">
    <property type="term" value="F:fructose-6-phosphate binding"/>
    <property type="evidence" value="ECO:0007669"/>
    <property type="project" value="TreeGrafter"/>
</dbReference>
<feature type="binding site" description="in other chain" evidence="15">
    <location>
        <begin position="216"/>
        <end position="218"/>
    </location>
    <ligand>
        <name>ADP</name>
        <dbReference type="ChEBI" id="CHEBI:456216"/>
        <note>allosteric activator; ligand shared between dimeric partners</note>
    </ligand>
</feature>
<reference evidence="18" key="1">
    <citation type="submission" date="2017-08" db="EMBL/GenBank/DDBJ databases">
        <authorList>
            <person name="Alvarez-Ponce D."/>
            <person name="Weitzman C.L."/>
            <person name="Tillett R.L."/>
            <person name="Sandmeier F.C."/>
            <person name="Tracy C.R."/>
        </authorList>
    </citation>
    <scope>NUCLEOTIDE SEQUENCE [LARGE SCALE GENOMIC DNA]</scope>
    <source>
        <strain evidence="18">723</strain>
    </source>
</reference>
<feature type="binding site" evidence="15">
    <location>
        <position position="11"/>
    </location>
    <ligand>
        <name>ATP</name>
        <dbReference type="ChEBI" id="CHEBI:30616"/>
    </ligand>
</feature>
<dbReference type="GO" id="GO:0006002">
    <property type="term" value="P:fructose 6-phosphate metabolic process"/>
    <property type="evidence" value="ECO:0007669"/>
    <property type="project" value="UniProtKB-UniRule"/>
</dbReference>
<evidence type="ECO:0000256" key="3">
    <source>
        <dbReference type="ARBA" id="ARBA00004496"/>
    </source>
</evidence>
<feature type="active site" description="Proton acceptor" evidence="15">
    <location>
        <position position="129"/>
    </location>
</feature>
<feature type="domain" description="Phosphofructokinase" evidence="16">
    <location>
        <begin position="3"/>
        <end position="279"/>
    </location>
</feature>
<dbReference type="GO" id="GO:0005524">
    <property type="term" value="F:ATP binding"/>
    <property type="evidence" value="ECO:0007669"/>
    <property type="project" value="UniProtKB-UniRule"/>
</dbReference>
<dbReference type="GO" id="GO:0003872">
    <property type="term" value="F:6-phosphofructokinase activity"/>
    <property type="evidence" value="ECO:0007669"/>
    <property type="project" value="UniProtKB-UniRule"/>
</dbReference>
<dbReference type="GO" id="GO:0061621">
    <property type="term" value="P:canonical glycolysis"/>
    <property type="evidence" value="ECO:0007669"/>
    <property type="project" value="TreeGrafter"/>
</dbReference>
<dbReference type="AlphaFoldDB" id="A0A269TKD3"/>
<dbReference type="FunFam" id="3.40.50.460:FF:000002">
    <property type="entry name" value="ATP-dependent 6-phosphofructokinase"/>
    <property type="match status" value="1"/>
</dbReference>
<dbReference type="PIRSF" id="PIRSF000532">
    <property type="entry name" value="ATP_PFK_prok"/>
    <property type="match status" value="1"/>
</dbReference>
<evidence type="ECO:0000256" key="7">
    <source>
        <dbReference type="ARBA" id="ARBA00022679"/>
    </source>
</evidence>
<evidence type="ECO:0000256" key="5">
    <source>
        <dbReference type="ARBA" id="ARBA00022490"/>
    </source>
</evidence>
<dbReference type="PROSITE" id="PS00433">
    <property type="entry name" value="PHOSPHOFRUCTOKINASE"/>
    <property type="match status" value="1"/>
</dbReference>
<comment type="pathway">
    <text evidence="4 15">Carbohydrate degradation; glycolysis; D-glyceraldehyde 3-phosphate and glycerone phosphate from D-glucose: step 3/4.</text>
</comment>
<dbReference type="GO" id="GO:0048029">
    <property type="term" value="F:monosaccharide binding"/>
    <property type="evidence" value="ECO:0007669"/>
    <property type="project" value="TreeGrafter"/>
</dbReference>
<evidence type="ECO:0000256" key="12">
    <source>
        <dbReference type="ARBA" id="ARBA00022842"/>
    </source>
</evidence>
<dbReference type="UniPathway" id="UPA00109">
    <property type="reaction ID" value="UER00182"/>
</dbReference>
<comment type="subcellular location">
    <subcellularLocation>
        <location evidence="3 15">Cytoplasm</location>
    </subcellularLocation>
</comment>
<dbReference type="OrthoDB" id="9802503at2"/>
<dbReference type="GO" id="GO:0030388">
    <property type="term" value="P:fructose 1,6-bisphosphate metabolic process"/>
    <property type="evidence" value="ECO:0007669"/>
    <property type="project" value="TreeGrafter"/>
</dbReference>
<feature type="binding site" evidence="15">
    <location>
        <position position="164"/>
    </location>
    <ligand>
        <name>substrate</name>
        <note>ligand shared between dimeric partners</note>
    </ligand>
</feature>
<keyword evidence="8 15" id="KW-0479">Metal-binding</keyword>
<evidence type="ECO:0000256" key="6">
    <source>
        <dbReference type="ARBA" id="ARBA00022533"/>
    </source>
</evidence>
<dbReference type="Gene3D" id="3.40.50.460">
    <property type="entry name" value="Phosphofructokinase domain"/>
    <property type="match status" value="1"/>
</dbReference>
<feature type="binding site" evidence="15">
    <location>
        <begin position="74"/>
        <end position="75"/>
    </location>
    <ligand>
        <name>ATP</name>
        <dbReference type="ChEBI" id="CHEBI:30616"/>
    </ligand>
</feature>
<feature type="binding site" description="in other chain" evidence="15">
    <location>
        <position position="225"/>
    </location>
    <ligand>
        <name>substrate</name>
        <note>ligand shared between dimeric partners</note>
    </ligand>
</feature>
<keyword evidence="9 15" id="KW-0547">Nucleotide-binding</keyword>
<evidence type="ECO:0000256" key="2">
    <source>
        <dbReference type="ARBA" id="ARBA00002659"/>
    </source>
</evidence>
<dbReference type="PRINTS" id="PR00476">
    <property type="entry name" value="PHFRCTKINASE"/>
</dbReference>
<dbReference type="InterPro" id="IPR035966">
    <property type="entry name" value="PKF_sf"/>
</dbReference>
<dbReference type="Gene3D" id="3.40.50.450">
    <property type="match status" value="1"/>
</dbReference>
<comment type="caution">
    <text evidence="15">Lacks conserved residue(s) required for the propagation of feature annotation.</text>
</comment>
<evidence type="ECO:0000256" key="10">
    <source>
        <dbReference type="ARBA" id="ARBA00022777"/>
    </source>
</evidence>
<dbReference type="HAMAP" id="MF_00339">
    <property type="entry name" value="Phosphofructokinase_I_B1"/>
    <property type="match status" value="1"/>
</dbReference>
<sequence>MKKIAILTSGGDAPGMNNAVRAAALRALALGIEPYLVFYGYKGLVENNIKSLKELGINLNDYINVGGTFIFSARYPEFADENVRKIAKDNLDKLGIDALLVIGGDGSYKGAQRLHEMGVKTVALPGTIDNDIASSDFTIGYDTALNTITEAVDKIRDTARSHRRCILVETMGHGASDLALYSGIATGAEIIVTNDFKLTEDQIIERVEKLFTSKRKRAVIVMVSEFIFEDIHAIAKKIEEKTKISSRAVVLAHMQRGGHPSARERIDATRMGTNAVDFLNNGHSGIAVGIVKGFTTHTPILEALAQPGTRKDEISRRTIKYSELNSQVID</sequence>
<dbReference type="PANTHER" id="PTHR13697">
    <property type="entry name" value="PHOSPHOFRUCTOKINASE"/>
    <property type="match status" value="1"/>
</dbReference>
<keyword evidence="10 15" id="KW-0418">Kinase</keyword>
<feature type="binding site" description="in other chain" evidence="15">
    <location>
        <begin position="253"/>
        <end position="256"/>
    </location>
    <ligand>
        <name>substrate</name>
        <note>ligand shared between dimeric partners</note>
    </ligand>
</feature>
<proteinExistence type="inferred from homology"/>
<keyword evidence="13 15" id="KW-0324">Glycolysis</keyword>
<dbReference type="NCBIfam" id="TIGR02482">
    <property type="entry name" value="PFKA_ATP"/>
    <property type="match status" value="1"/>
</dbReference>
<dbReference type="Pfam" id="PF00365">
    <property type="entry name" value="PFK"/>
    <property type="match status" value="1"/>
</dbReference>
<feature type="binding site" evidence="15">
    <location>
        <begin position="104"/>
        <end position="107"/>
    </location>
    <ligand>
        <name>ATP</name>
        <dbReference type="ChEBI" id="CHEBI:30616"/>
    </ligand>
</feature>
<evidence type="ECO:0000256" key="1">
    <source>
        <dbReference type="ARBA" id="ARBA00001946"/>
    </source>
</evidence>
<dbReference type="InterPro" id="IPR015912">
    <property type="entry name" value="Phosphofructokinase_CS"/>
</dbReference>
<feature type="binding site" description="in other chain" evidence="15">
    <location>
        <position position="156"/>
    </location>
    <ligand>
        <name>ADP</name>
        <dbReference type="ChEBI" id="CHEBI:456216"/>
        <note>allosteric activator; ligand shared between dimeric partners</note>
    </ligand>
</feature>
<dbReference type="GO" id="GO:0042802">
    <property type="term" value="F:identical protein binding"/>
    <property type="evidence" value="ECO:0007669"/>
    <property type="project" value="TreeGrafter"/>
</dbReference>
<keyword evidence="6 15" id="KW-0021">Allosteric enzyme</keyword>
<dbReference type="SUPFAM" id="SSF53784">
    <property type="entry name" value="Phosphofructokinase"/>
    <property type="match status" value="1"/>
</dbReference>
<evidence type="ECO:0000313" key="17">
    <source>
        <dbReference type="EMBL" id="PAK21817.1"/>
    </source>
</evidence>
<evidence type="ECO:0000259" key="16">
    <source>
        <dbReference type="Pfam" id="PF00365"/>
    </source>
</evidence>
<feature type="binding site" evidence="15">
    <location>
        <position position="105"/>
    </location>
    <ligand>
        <name>Mg(2+)</name>
        <dbReference type="ChEBI" id="CHEBI:18420"/>
        <note>catalytic</note>
    </ligand>
</feature>
<dbReference type="EC" id="2.7.1.11" evidence="15"/>
<evidence type="ECO:0000256" key="11">
    <source>
        <dbReference type="ARBA" id="ARBA00022840"/>
    </source>
</evidence>
<feature type="binding site" evidence="15">
    <location>
        <position position="247"/>
    </location>
    <ligand>
        <name>substrate</name>
        <note>ligand shared between dimeric partners</note>
    </ligand>
</feature>
<keyword evidence="7 15" id="KW-0808">Transferase</keyword>
<feature type="binding site" description="in other chain" evidence="15">
    <location>
        <begin position="127"/>
        <end position="129"/>
    </location>
    <ligand>
        <name>substrate</name>
        <note>ligand shared between dimeric partners</note>
    </ligand>
</feature>
<dbReference type="GO" id="GO:0046872">
    <property type="term" value="F:metal ion binding"/>
    <property type="evidence" value="ECO:0007669"/>
    <property type="project" value="UniProtKB-KW"/>
</dbReference>
<evidence type="ECO:0000256" key="15">
    <source>
        <dbReference type="HAMAP-Rule" id="MF_00339"/>
    </source>
</evidence>
<keyword evidence="5 15" id="KW-0963">Cytoplasm</keyword>
<comment type="cofactor">
    <cofactor evidence="1 15">
        <name>Mg(2+)</name>
        <dbReference type="ChEBI" id="CHEBI:18420"/>
    </cofactor>
</comment>
<dbReference type="PANTHER" id="PTHR13697:SF4">
    <property type="entry name" value="ATP-DEPENDENT 6-PHOSPHOFRUCTOKINASE"/>
    <property type="match status" value="1"/>
</dbReference>
<dbReference type="GO" id="GO:0005945">
    <property type="term" value="C:6-phosphofructokinase complex"/>
    <property type="evidence" value="ECO:0007669"/>
    <property type="project" value="TreeGrafter"/>
</dbReference>
<evidence type="ECO:0000256" key="9">
    <source>
        <dbReference type="ARBA" id="ARBA00022741"/>
    </source>
</evidence>
<dbReference type="InterPro" id="IPR022953">
    <property type="entry name" value="ATP_PFK"/>
</dbReference>
<comment type="catalytic activity">
    <reaction evidence="14 15">
        <text>beta-D-fructose 6-phosphate + ATP = beta-D-fructose 1,6-bisphosphate + ADP + H(+)</text>
        <dbReference type="Rhea" id="RHEA:16109"/>
        <dbReference type="ChEBI" id="CHEBI:15378"/>
        <dbReference type="ChEBI" id="CHEBI:30616"/>
        <dbReference type="ChEBI" id="CHEBI:32966"/>
        <dbReference type="ChEBI" id="CHEBI:57634"/>
        <dbReference type="ChEBI" id="CHEBI:456216"/>
        <dbReference type="EC" id="2.7.1.11"/>
    </reaction>
</comment>
<comment type="activity regulation">
    <text evidence="15">Allosterically activated by ADP and other diphosphonucleosides, and allosterically inhibited by phosphoenolpyruvate.</text>
</comment>
<evidence type="ECO:0000256" key="8">
    <source>
        <dbReference type="ARBA" id="ARBA00022723"/>
    </source>
</evidence>
<dbReference type="EMBL" id="NQNY01000001">
    <property type="protein sequence ID" value="PAK21817.1"/>
    <property type="molecule type" value="Genomic_DNA"/>
</dbReference>